<dbReference type="PANTHER" id="PTHR43861">
    <property type="entry name" value="TRANS-ACONITATE 2-METHYLTRANSFERASE-RELATED"/>
    <property type="match status" value="1"/>
</dbReference>
<organism evidence="1 2">
    <name type="scientific">Sulfitobacter brevis</name>
    <dbReference type="NCBI Taxonomy" id="74348"/>
    <lineage>
        <taxon>Bacteria</taxon>
        <taxon>Pseudomonadati</taxon>
        <taxon>Pseudomonadota</taxon>
        <taxon>Alphaproteobacteria</taxon>
        <taxon>Rhodobacterales</taxon>
        <taxon>Roseobacteraceae</taxon>
        <taxon>Sulfitobacter</taxon>
    </lineage>
</organism>
<dbReference type="GO" id="GO:0032259">
    <property type="term" value="P:methylation"/>
    <property type="evidence" value="ECO:0007669"/>
    <property type="project" value="UniProtKB-KW"/>
</dbReference>
<evidence type="ECO:0000313" key="1">
    <source>
        <dbReference type="EMBL" id="SFD84646.1"/>
    </source>
</evidence>
<dbReference type="RefSeq" id="WP_093922692.1">
    <property type="nucleotide sequence ID" value="NZ_FOMW01000003.1"/>
</dbReference>
<dbReference type="OrthoDB" id="7537532at2"/>
<dbReference type="EMBL" id="FOMW01000003">
    <property type="protein sequence ID" value="SFD84646.1"/>
    <property type="molecule type" value="Genomic_DNA"/>
</dbReference>
<dbReference type="GO" id="GO:0008168">
    <property type="term" value="F:methyltransferase activity"/>
    <property type="evidence" value="ECO:0007669"/>
    <property type="project" value="UniProtKB-KW"/>
</dbReference>
<gene>
    <name evidence="1" type="ORF">SAMN04488523_10363</name>
</gene>
<dbReference type="CDD" id="cd02440">
    <property type="entry name" value="AdoMet_MTases"/>
    <property type="match status" value="1"/>
</dbReference>
<proteinExistence type="predicted"/>
<dbReference type="Gene3D" id="3.40.50.150">
    <property type="entry name" value="Vaccinia Virus protein VP39"/>
    <property type="match status" value="1"/>
</dbReference>
<dbReference type="Pfam" id="PF13489">
    <property type="entry name" value="Methyltransf_23"/>
    <property type="match status" value="1"/>
</dbReference>
<name>A0A1I1VNQ0_9RHOB</name>
<sequence length="317" mass="35605">MPRRALSHPRFGRGFGLLRRVTSSRRKHIALVRDLYRQMDMVEDGCLCCGNRDFSLLAECDRYGFDLQKQICESCGLVQTYPALSQSFLDVFYRDHYRRLYTKSDLVNYDHILAEQNERGERFHRFLLQELDAAQIAESHVVEIGCSAGGILAYFRDHAKSVQGCDLDEAAVRFGAAQFGIDLTAEAFPDSLPEGPKIFILSHVLEHVAKPKELLAQIRAHMGPGDHLFIEVPGLNMVAEGEYSHNLRAYFHIAHVADYSAATLTAMLAQAGLAPLRCTEGVTGIFVRHEGPVPSIVRDPQDSVENVRRIERTFGSK</sequence>
<dbReference type="Proteomes" id="UP000198977">
    <property type="component" value="Unassembled WGS sequence"/>
</dbReference>
<keyword evidence="1" id="KW-0489">Methyltransferase</keyword>
<dbReference type="AlphaFoldDB" id="A0A1I1VNQ0"/>
<dbReference type="InterPro" id="IPR029063">
    <property type="entry name" value="SAM-dependent_MTases_sf"/>
</dbReference>
<dbReference type="STRING" id="74348.SAMN04488523_10363"/>
<accession>A0A1I1VNQ0</accession>
<keyword evidence="1" id="KW-0808">Transferase</keyword>
<reference evidence="2" key="1">
    <citation type="submission" date="2016-10" db="EMBL/GenBank/DDBJ databases">
        <authorList>
            <person name="Varghese N."/>
            <person name="Submissions S."/>
        </authorList>
    </citation>
    <scope>NUCLEOTIDE SEQUENCE [LARGE SCALE GENOMIC DNA]</scope>
    <source>
        <strain evidence="2">DSM 11443</strain>
    </source>
</reference>
<keyword evidence="2" id="KW-1185">Reference proteome</keyword>
<dbReference type="SUPFAM" id="SSF53335">
    <property type="entry name" value="S-adenosyl-L-methionine-dependent methyltransferases"/>
    <property type="match status" value="1"/>
</dbReference>
<protein>
    <submittedName>
        <fullName evidence="1">Methyltransferase domain-containing protein</fullName>
    </submittedName>
</protein>
<evidence type="ECO:0000313" key="2">
    <source>
        <dbReference type="Proteomes" id="UP000198977"/>
    </source>
</evidence>